<protein>
    <submittedName>
        <fullName evidence="1">Uncharacterized protein</fullName>
    </submittedName>
</protein>
<gene>
    <name evidence="1" type="ORF">KDA27_00620</name>
</gene>
<comment type="caution">
    <text evidence="1">The sequence shown here is derived from an EMBL/GenBank/DDBJ whole genome shotgun (WGS) entry which is preliminary data.</text>
</comment>
<dbReference type="Proteomes" id="UP000739538">
    <property type="component" value="Unassembled WGS sequence"/>
</dbReference>
<reference evidence="1" key="1">
    <citation type="submission" date="2020-04" db="EMBL/GenBank/DDBJ databases">
        <authorList>
            <person name="Zhang T."/>
        </authorList>
    </citation>
    <scope>NUCLEOTIDE SEQUENCE</scope>
    <source>
        <strain evidence="1">HKST-UBA02</strain>
    </source>
</reference>
<reference evidence="1" key="2">
    <citation type="journal article" date="2021" name="Microbiome">
        <title>Successional dynamics and alternative stable states in a saline activated sludge microbial community over 9 years.</title>
        <authorList>
            <person name="Wang Y."/>
            <person name="Ye J."/>
            <person name="Ju F."/>
            <person name="Liu L."/>
            <person name="Boyd J.A."/>
            <person name="Deng Y."/>
            <person name="Parks D.H."/>
            <person name="Jiang X."/>
            <person name="Yin X."/>
            <person name="Woodcroft B.J."/>
            <person name="Tyson G.W."/>
            <person name="Hugenholtz P."/>
            <person name="Polz M.F."/>
            <person name="Zhang T."/>
        </authorList>
    </citation>
    <scope>NUCLEOTIDE SEQUENCE</scope>
    <source>
        <strain evidence="1">HKST-UBA02</strain>
    </source>
</reference>
<evidence type="ECO:0000313" key="1">
    <source>
        <dbReference type="EMBL" id="MCA9754274.1"/>
    </source>
</evidence>
<proteinExistence type="predicted"/>
<evidence type="ECO:0000313" key="2">
    <source>
        <dbReference type="Proteomes" id="UP000739538"/>
    </source>
</evidence>
<dbReference type="AlphaFoldDB" id="A0A956NC51"/>
<name>A0A956NC51_UNCEI</name>
<organism evidence="1 2">
    <name type="scientific">Eiseniibacteriota bacterium</name>
    <dbReference type="NCBI Taxonomy" id="2212470"/>
    <lineage>
        <taxon>Bacteria</taxon>
        <taxon>Candidatus Eiseniibacteriota</taxon>
    </lineage>
</organism>
<accession>A0A956NC51</accession>
<dbReference type="EMBL" id="JAGQHS010000002">
    <property type="protein sequence ID" value="MCA9754274.1"/>
    <property type="molecule type" value="Genomic_DNA"/>
</dbReference>
<sequence length="712" mass="79369">MKFSRPLLLVVAFLGFLQIQCLLIPDDTEKGTRVANIRPSVRITAGASNSDTTGLSYKVLFRWNGVDVDGVVSLFQYAVDDTVTEGAWRDTTEYSARINFTAEVQDSLSGDSSRFTDWHTFYIRAIDNESAVSVPDHRFFNAVTIAPETTIEFPIITSATPQLQQTLIVRWDGDDLDSSDPEQKPVAWEYKLVPVENIITDSPEVIEASIIESDNLLLDTLRVGDKRRWIRVPFEESSLRLANLVPNSQLAFAVRAVDEAGAVEPGLEKNRNYIAFIVSGVPGTPEITIGLPAGDSHRFTAAAPDPWEIEVPANREIRFRWTGDASAYGSEFGNSNYGLDIPDPEDETLRDPNGIGGWIGWGAWREVASPIVFSNAEAGQRHHFWVKGRDISDSKDSELLCEVSIFVVPFTFEKLALIVDDSKSVPDVDHDAFMKLVMARRFLDFGEVDEFPLWGFPTEGSAPVGLTTLQLSYLAQYQHILWHTNRGVSGGPGLPLNQIKDDLGTYLSAGGRMFLVGDRISSHMVDGVFRYPKDPPPLEGDEGGDFETDNFIWTHMRVRNRIVSLETGANPAQLEASGLVGARSLHPAYPDIDLDYQKWDPWLVLDGNAFQSGISRWEAVQGFFRPIQRFAGMDSLYAPVTFDTTYTYGARHAGYDDAVLGWRYESTRQDTIDGTEQGRLVVIDFQPYYFDANAVQDMGTSSINWLMTGLDH</sequence>